<accession>A0A5B7EFR6</accession>
<gene>
    <name evidence="2" type="ORF">E2C01_025349</name>
</gene>
<name>A0A5B7EFR6_PORTR</name>
<dbReference type="GO" id="GO:0015074">
    <property type="term" value="P:DNA integration"/>
    <property type="evidence" value="ECO:0007669"/>
    <property type="project" value="InterPro"/>
</dbReference>
<keyword evidence="1" id="KW-0233">DNA recombination</keyword>
<evidence type="ECO:0000256" key="1">
    <source>
        <dbReference type="ARBA" id="ARBA00023172"/>
    </source>
</evidence>
<dbReference type="SUPFAM" id="SSF56349">
    <property type="entry name" value="DNA breaking-rejoining enzymes"/>
    <property type="match status" value="1"/>
</dbReference>
<dbReference type="InterPro" id="IPR013762">
    <property type="entry name" value="Integrase-like_cat_sf"/>
</dbReference>
<dbReference type="GO" id="GO:0006310">
    <property type="term" value="P:DNA recombination"/>
    <property type="evidence" value="ECO:0007669"/>
    <property type="project" value="UniProtKB-KW"/>
</dbReference>
<dbReference type="AlphaFoldDB" id="A0A5B7EFR6"/>
<keyword evidence="3" id="KW-1185">Reference proteome</keyword>
<proteinExistence type="predicted"/>
<comment type="caution">
    <text evidence="2">The sequence shown here is derived from an EMBL/GenBank/DDBJ whole genome shotgun (WGS) entry which is preliminary data.</text>
</comment>
<evidence type="ECO:0008006" key="4">
    <source>
        <dbReference type="Google" id="ProtNLM"/>
    </source>
</evidence>
<sequence>MLRRSGVDMSRFTAGSVRSTAVSKAKAMAVPIACIMATAGWSQESTFAHYYDRPLTEVGDIQEAVLA</sequence>
<dbReference type="EMBL" id="VSRR010002552">
    <property type="protein sequence ID" value="MPC32046.1"/>
    <property type="molecule type" value="Genomic_DNA"/>
</dbReference>
<evidence type="ECO:0000313" key="3">
    <source>
        <dbReference type="Proteomes" id="UP000324222"/>
    </source>
</evidence>
<dbReference type="GO" id="GO:0003677">
    <property type="term" value="F:DNA binding"/>
    <property type="evidence" value="ECO:0007669"/>
    <property type="project" value="InterPro"/>
</dbReference>
<dbReference type="Proteomes" id="UP000324222">
    <property type="component" value="Unassembled WGS sequence"/>
</dbReference>
<organism evidence="2 3">
    <name type="scientific">Portunus trituberculatus</name>
    <name type="common">Swimming crab</name>
    <name type="synonym">Neptunus trituberculatus</name>
    <dbReference type="NCBI Taxonomy" id="210409"/>
    <lineage>
        <taxon>Eukaryota</taxon>
        <taxon>Metazoa</taxon>
        <taxon>Ecdysozoa</taxon>
        <taxon>Arthropoda</taxon>
        <taxon>Crustacea</taxon>
        <taxon>Multicrustacea</taxon>
        <taxon>Malacostraca</taxon>
        <taxon>Eumalacostraca</taxon>
        <taxon>Eucarida</taxon>
        <taxon>Decapoda</taxon>
        <taxon>Pleocyemata</taxon>
        <taxon>Brachyura</taxon>
        <taxon>Eubrachyura</taxon>
        <taxon>Portunoidea</taxon>
        <taxon>Portunidae</taxon>
        <taxon>Portuninae</taxon>
        <taxon>Portunus</taxon>
    </lineage>
</organism>
<evidence type="ECO:0000313" key="2">
    <source>
        <dbReference type="EMBL" id="MPC32046.1"/>
    </source>
</evidence>
<reference evidence="2 3" key="1">
    <citation type="submission" date="2019-05" db="EMBL/GenBank/DDBJ databases">
        <title>Another draft genome of Portunus trituberculatus and its Hox gene families provides insights of decapod evolution.</title>
        <authorList>
            <person name="Jeong J.-H."/>
            <person name="Song I."/>
            <person name="Kim S."/>
            <person name="Choi T."/>
            <person name="Kim D."/>
            <person name="Ryu S."/>
            <person name="Kim W."/>
        </authorList>
    </citation>
    <scope>NUCLEOTIDE SEQUENCE [LARGE SCALE GENOMIC DNA]</scope>
    <source>
        <tissue evidence="2">Muscle</tissue>
    </source>
</reference>
<dbReference type="InterPro" id="IPR011010">
    <property type="entry name" value="DNA_brk_join_enz"/>
</dbReference>
<dbReference type="Gene3D" id="1.10.443.10">
    <property type="entry name" value="Intergrase catalytic core"/>
    <property type="match status" value="1"/>
</dbReference>
<protein>
    <recommendedName>
        <fullName evidence="4">Tyr recombinase domain-containing protein</fullName>
    </recommendedName>
</protein>